<dbReference type="Pfam" id="PF02401">
    <property type="entry name" value="LYTB"/>
    <property type="match status" value="1"/>
</dbReference>
<dbReference type="EMBL" id="VSSQ01001324">
    <property type="protein sequence ID" value="MPM07338.1"/>
    <property type="molecule type" value="Genomic_DNA"/>
</dbReference>
<evidence type="ECO:0000256" key="4">
    <source>
        <dbReference type="ARBA" id="ARBA00023004"/>
    </source>
</evidence>
<keyword evidence="3" id="KW-0479">Metal-binding</keyword>
<dbReference type="CDD" id="cd13944">
    <property type="entry name" value="lytB_ispH"/>
    <property type="match status" value="1"/>
</dbReference>
<dbReference type="GO" id="GO:0051539">
    <property type="term" value="F:4 iron, 4 sulfur cluster binding"/>
    <property type="evidence" value="ECO:0007669"/>
    <property type="project" value="UniProtKB-KW"/>
</dbReference>
<dbReference type="GO" id="GO:0019288">
    <property type="term" value="P:isopentenyl diphosphate biosynthetic process, methylerythritol 4-phosphate pathway"/>
    <property type="evidence" value="ECO:0007669"/>
    <property type="project" value="InterPro"/>
</dbReference>
<dbReference type="GO" id="GO:0051745">
    <property type="term" value="F:4-hydroxy-3-methylbut-2-enyl diphosphate reductase activity"/>
    <property type="evidence" value="ECO:0007669"/>
    <property type="project" value="UniProtKB-EC"/>
</dbReference>
<dbReference type="NCBIfam" id="NF002187">
    <property type="entry name" value="PRK01045.1-1"/>
    <property type="match status" value="1"/>
</dbReference>
<evidence type="ECO:0000256" key="1">
    <source>
        <dbReference type="ARBA" id="ARBA00001966"/>
    </source>
</evidence>
<dbReference type="GO" id="GO:0046872">
    <property type="term" value="F:metal ion binding"/>
    <property type="evidence" value="ECO:0007669"/>
    <property type="project" value="UniProtKB-KW"/>
</dbReference>
<dbReference type="Gene3D" id="3.40.1010.20">
    <property type="entry name" value="4-hydroxy-3-methylbut-2-enyl diphosphate reductase, catalytic domain"/>
    <property type="match status" value="2"/>
</dbReference>
<reference evidence="6" key="1">
    <citation type="submission" date="2019-08" db="EMBL/GenBank/DDBJ databases">
        <authorList>
            <person name="Kucharzyk K."/>
            <person name="Murdoch R.W."/>
            <person name="Higgins S."/>
            <person name="Loffler F."/>
        </authorList>
    </citation>
    <scope>NUCLEOTIDE SEQUENCE</scope>
</reference>
<sequence length="292" mass="32325">MKITIDNKSGFCAGVTSAIHAAEKELKMNQRLYCLGDLVHNNAEMERLRGLGLVVISYDQFRNLKNERVLIRAHGEPPSTYLIAKENNLTLLDYSCPVVLKLQKRIKLGFEEMTAVKGQVVIYGKPGHAEVIGLNGQIADQAIIVSSPEDLSEIDFSKPVTLFSQTTKDETGFYRTAENIRTGMLSAGIDPDKNLTINNTICRLVSKRVPQLKKFASGHDIIIFVSGVKSSNGQFLFSICREVNSRCFLIPDASHLNKDWFSKEDSVGICGATSTPMWLMEEIAGSIRNLAV</sequence>
<dbReference type="PANTHER" id="PTHR30426">
    <property type="entry name" value="4-HYDROXY-3-METHYLBUT-2-ENYL DIPHOSPHATE REDUCTASE"/>
    <property type="match status" value="1"/>
</dbReference>
<keyword evidence="6" id="KW-0560">Oxidoreductase</keyword>
<evidence type="ECO:0000256" key="2">
    <source>
        <dbReference type="ARBA" id="ARBA00022485"/>
    </source>
</evidence>
<dbReference type="GO" id="GO:0050992">
    <property type="term" value="P:dimethylallyl diphosphate biosynthetic process"/>
    <property type="evidence" value="ECO:0007669"/>
    <property type="project" value="InterPro"/>
</dbReference>
<organism evidence="6">
    <name type="scientific">bioreactor metagenome</name>
    <dbReference type="NCBI Taxonomy" id="1076179"/>
    <lineage>
        <taxon>unclassified sequences</taxon>
        <taxon>metagenomes</taxon>
        <taxon>ecological metagenomes</taxon>
    </lineage>
</organism>
<proteinExistence type="predicted"/>
<dbReference type="NCBIfam" id="TIGR00216">
    <property type="entry name" value="ispH_lytB"/>
    <property type="match status" value="1"/>
</dbReference>
<dbReference type="PANTHER" id="PTHR30426:SF0">
    <property type="entry name" value="4-HYDROXY-3-METHYLBUT-2-ENYL DIPHOSPHATE REDUCTASE"/>
    <property type="match status" value="1"/>
</dbReference>
<dbReference type="Gene3D" id="3.40.50.11270">
    <property type="match status" value="1"/>
</dbReference>
<keyword evidence="2" id="KW-0004">4Fe-4S</keyword>
<name>A0A644WV21_9ZZZZ</name>
<comment type="cofactor">
    <cofactor evidence="1">
        <name>[4Fe-4S] cluster</name>
        <dbReference type="ChEBI" id="CHEBI:49883"/>
    </cofactor>
</comment>
<evidence type="ECO:0000256" key="3">
    <source>
        <dbReference type="ARBA" id="ARBA00022723"/>
    </source>
</evidence>
<keyword evidence="5" id="KW-0411">Iron-sulfur</keyword>
<dbReference type="AlphaFoldDB" id="A0A644WV21"/>
<keyword evidence="4" id="KW-0408">Iron</keyword>
<gene>
    <name evidence="6" type="primary">ispH_16</name>
    <name evidence="6" type="ORF">SDC9_53644</name>
</gene>
<protein>
    <submittedName>
        <fullName evidence="6">4-hydroxy-3-methylbut-2-enyl diphosphate reductase</fullName>
        <ecNumber evidence="6">1.17.7.4</ecNumber>
    </submittedName>
</protein>
<dbReference type="EC" id="1.17.7.4" evidence="6"/>
<accession>A0A644WV21</accession>
<evidence type="ECO:0000313" key="6">
    <source>
        <dbReference type="EMBL" id="MPM07338.1"/>
    </source>
</evidence>
<evidence type="ECO:0000256" key="5">
    <source>
        <dbReference type="ARBA" id="ARBA00023014"/>
    </source>
</evidence>
<comment type="caution">
    <text evidence="6">The sequence shown here is derived from an EMBL/GenBank/DDBJ whole genome shotgun (WGS) entry which is preliminary data.</text>
</comment>
<dbReference type="InterPro" id="IPR003451">
    <property type="entry name" value="LytB/IspH"/>
</dbReference>